<dbReference type="InterPro" id="IPR031352">
    <property type="entry name" value="SesA"/>
</dbReference>
<reference evidence="4" key="1">
    <citation type="journal article" date="2017" name="BMC Genomics">
        <title>Gapless genome assembly of Colletotrichum higginsianum reveals chromosome structure and association of transposable elements with secondary metabolite gene clusters.</title>
        <authorList>
            <person name="Dallery J.-F."/>
            <person name="Lapalu N."/>
            <person name="Zampounis A."/>
            <person name="Pigne S."/>
            <person name="Luyten I."/>
            <person name="Amselem J."/>
            <person name="Wittenberg A.H.J."/>
            <person name="Zhou S."/>
            <person name="de Queiroz M.V."/>
            <person name="Robin G.P."/>
            <person name="Auger A."/>
            <person name="Hainaut M."/>
            <person name="Henrissat B."/>
            <person name="Kim K.-T."/>
            <person name="Lee Y.-H."/>
            <person name="Lespinet O."/>
            <person name="Schwartz D.C."/>
            <person name="Thon M.R."/>
            <person name="O'Connell R.J."/>
        </authorList>
    </citation>
    <scope>NUCLEOTIDE SEQUENCE [LARGE SCALE GENOMIC DNA]</scope>
    <source>
        <strain evidence="4">IMI 349063</strain>
    </source>
</reference>
<keyword evidence="4" id="KW-1185">Reference proteome</keyword>
<gene>
    <name evidence="3" type="ORF">CH63R_12085</name>
</gene>
<evidence type="ECO:0000313" key="3">
    <source>
        <dbReference type="EMBL" id="OBR05382.1"/>
    </source>
</evidence>
<dbReference type="VEuPathDB" id="FungiDB:CH63R_12085"/>
<dbReference type="RefSeq" id="XP_018153900.1">
    <property type="nucleotide sequence ID" value="XM_018307059.1"/>
</dbReference>
<name>A0A1B7Y052_COLHI</name>
<dbReference type="GeneID" id="28871166"/>
<dbReference type="AlphaFoldDB" id="A0A1B7Y052"/>
<accession>A0A1B7Y052</accession>
<evidence type="ECO:0000259" key="2">
    <source>
        <dbReference type="Pfam" id="PF17107"/>
    </source>
</evidence>
<dbReference type="Proteomes" id="UP000092177">
    <property type="component" value="Chromosome 8"/>
</dbReference>
<evidence type="ECO:0000313" key="4">
    <source>
        <dbReference type="Proteomes" id="UP000092177"/>
    </source>
</evidence>
<feature type="domain" description="NACHT-NTPase and P-loop NTPases N-terminal" evidence="2">
    <location>
        <begin position="10"/>
        <end position="109"/>
    </location>
</feature>
<protein>
    <recommendedName>
        <fullName evidence="2">NACHT-NTPase and P-loop NTPases N-terminal domain-containing protein</fullName>
    </recommendedName>
</protein>
<organism evidence="3 4">
    <name type="scientific">Colletotrichum higginsianum (strain IMI 349063)</name>
    <name type="common">Crucifer anthracnose fungus</name>
    <dbReference type="NCBI Taxonomy" id="759273"/>
    <lineage>
        <taxon>Eukaryota</taxon>
        <taxon>Fungi</taxon>
        <taxon>Dikarya</taxon>
        <taxon>Ascomycota</taxon>
        <taxon>Pezizomycotina</taxon>
        <taxon>Sordariomycetes</taxon>
        <taxon>Hypocreomycetidae</taxon>
        <taxon>Glomerellales</taxon>
        <taxon>Glomerellaceae</taxon>
        <taxon>Colletotrichum</taxon>
        <taxon>Colletotrichum destructivum species complex</taxon>
    </lineage>
</organism>
<dbReference type="OrthoDB" id="3559235at2759"/>
<dbReference type="EMBL" id="LTAN01000008">
    <property type="protein sequence ID" value="OBR05382.1"/>
    <property type="molecule type" value="Genomic_DNA"/>
</dbReference>
<proteinExistence type="predicted"/>
<sequence>MAETLGVTAGIVGLISTAISFVQTISKAQESVKEVPNTLHHVSSVLDDISHTLALVGREPRLHTASVEDQVRSITRCLKELNEFFEKLQTKVQKGKVKSYMHALTTGDADENELAKRITRLDGARAELLTRISVVHVGLTGNIHDGFKVAFRALEETNASVKQALGLNLVLATRLQNRELLLAGSTNPSHAIDNVYCLCRRVANMSKGPDIVALDPSDVVALKLGGIEDTGAQTQGSQQETQKRRNDNPNLNWEDNITLDEPRIFVGNLGVSEHSKTSVGNVRSNVTRSTFGKGLRLMNGHVGGEAAKSFAESFFKD</sequence>
<feature type="region of interest" description="Disordered" evidence="1">
    <location>
        <begin position="230"/>
        <end position="252"/>
    </location>
</feature>
<evidence type="ECO:0000256" key="1">
    <source>
        <dbReference type="SAM" id="MobiDB-lite"/>
    </source>
</evidence>
<comment type="caution">
    <text evidence="3">The sequence shown here is derived from an EMBL/GenBank/DDBJ whole genome shotgun (WGS) entry which is preliminary data.</text>
</comment>
<feature type="compositionally biased region" description="Polar residues" evidence="1">
    <location>
        <begin position="231"/>
        <end position="240"/>
    </location>
</feature>
<dbReference type="KEGG" id="chig:CH63R_12085"/>
<dbReference type="Pfam" id="PF17107">
    <property type="entry name" value="SesA"/>
    <property type="match status" value="1"/>
</dbReference>